<organism evidence="2 3">
    <name type="scientific">Streptomyces africanus</name>
    <dbReference type="NCBI Taxonomy" id="231024"/>
    <lineage>
        <taxon>Bacteria</taxon>
        <taxon>Bacillati</taxon>
        <taxon>Actinomycetota</taxon>
        <taxon>Actinomycetes</taxon>
        <taxon>Kitasatosporales</taxon>
        <taxon>Streptomycetaceae</taxon>
        <taxon>Streptomyces</taxon>
    </lineage>
</organism>
<protein>
    <submittedName>
        <fullName evidence="2">Uncharacterized protein (TIGR02246 family)</fullName>
    </submittedName>
</protein>
<evidence type="ECO:0000313" key="2">
    <source>
        <dbReference type="EMBL" id="MDQ0749263.1"/>
    </source>
</evidence>
<comment type="caution">
    <text evidence="2">The sequence shown here is derived from an EMBL/GenBank/DDBJ whole genome shotgun (WGS) entry which is preliminary data.</text>
</comment>
<dbReference type="EMBL" id="JAUSYP010000001">
    <property type="protein sequence ID" value="MDQ0749263.1"/>
    <property type="molecule type" value="Genomic_DNA"/>
</dbReference>
<accession>A0ABU0QPF9</accession>
<evidence type="ECO:0000313" key="3">
    <source>
        <dbReference type="Proteomes" id="UP001232755"/>
    </source>
</evidence>
<dbReference type="InterPro" id="IPR032710">
    <property type="entry name" value="NTF2-like_dom_sf"/>
</dbReference>
<reference evidence="2 3" key="1">
    <citation type="submission" date="2023-07" db="EMBL/GenBank/DDBJ databases">
        <title>Comparative genomics of wheat-associated soil bacteria to identify genetic determinants of phenazine resistance.</title>
        <authorList>
            <person name="Mouncey N."/>
        </authorList>
    </citation>
    <scope>NUCLEOTIDE SEQUENCE [LARGE SCALE GENOMIC DNA]</scope>
    <source>
        <strain evidence="2 3">B3I12</strain>
    </source>
</reference>
<gene>
    <name evidence="2" type="ORF">QF034_003494</name>
</gene>
<name>A0ABU0QPF9_9ACTN</name>
<evidence type="ECO:0000259" key="1">
    <source>
        <dbReference type="Pfam" id="PF12680"/>
    </source>
</evidence>
<proteinExistence type="predicted"/>
<dbReference type="Proteomes" id="UP001232755">
    <property type="component" value="Unassembled WGS sequence"/>
</dbReference>
<dbReference type="Pfam" id="PF12680">
    <property type="entry name" value="SnoaL_2"/>
    <property type="match status" value="1"/>
</dbReference>
<dbReference type="SUPFAM" id="SSF54427">
    <property type="entry name" value="NTF2-like"/>
    <property type="match status" value="1"/>
</dbReference>
<dbReference type="Gene3D" id="3.10.450.50">
    <property type="match status" value="1"/>
</dbReference>
<feature type="domain" description="SnoaL-like" evidence="1">
    <location>
        <begin position="56"/>
        <end position="125"/>
    </location>
</feature>
<dbReference type="InterPro" id="IPR037401">
    <property type="entry name" value="SnoaL-like"/>
</dbReference>
<keyword evidence="3" id="KW-1185">Reference proteome</keyword>
<sequence>MTGNSSFQKNHLLDFWSAADQAGKRWKALESTEARRQEVPVPEYEKAMRPEDITRLFVERSNAGDAAGVAALYEEDAVLAYPPGEQTVGREAIRALWEKVLAGRPRFEPEQPLPTLVSGDIALTSTPPKDGAGARAQVVRRQPDGSWLRVLDQPEFVPPER</sequence>